<protein>
    <recommendedName>
        <fullName evidence="12">Sensor protein FixL</fullName>
    </recommendedName>
</protein>
<dbReference type="Pfam" id="PF00989">
    <property type="entry name" value="PAS"/>
    <property type="match status" value="1"/>
</dbReference>
<dbReference type="Pfam" id="PF13493">
    <property type="entry name" value="DUF4118"/>
    <property type="match status" value="1"/>
</dbReference>
<keyword evidence="7" id="KW-0067">ATP-binding</keyword>
<evidence type="ECO:0000256" key="12">
    <source>
        <dbReference type="ARBA" id="ARBA00070616"/>
    </source>
</evidence>
<keyword evidence="13" id="KW-0175">Coiled coil</keyword>
<feature type="domain" description="PAC" evidence="17">
    <location>
        <begin position="212"/>
        <end position="264"/>
    </location>
</feature>
<reference evidence="19" key="1">
    <citation type="submission" date="2015-10" db="EMBL/GenBank/DDBJ databases">
        <authorList>
            <person name="Luecker S."/>
            <person name="Luecker S."/>
        </authorList>
    </citation>
    <scope>NUCLEOTIDE SEQUENCE [LARGE SCALE GENOMIC DNA]</scope>
</reference>
<dbReference type="PROSITE" id="PS50113">
    <property type="entry name" value="PAC"/>
    <property type="match status" value="2"/>
</dbReference>
<evidence type="ECO:0000259" key="15">
    <source>
        <dbReference type="PROSITE" id="PS50109"/>
    </source>
</evidence>
<proteinExistence type="predicted"/>
<evidence type="ECO:0000256" key="13">
    <source>
        <dbReference type="SAM" id="Coils"/>
    </source>
</evidence>
<dbReference type="GO" id="GO:0000160">
    <property type="term" value="P:phosphorelay signal transduction system"/>
    <property type="evidence" value="ECO:0007669"/>
    <property type="project" value="UniProtKB-KW"/>
</dbReference>
<evidence type="ECO:0000256" key="14">
    <source>
        <dbReference type="SAM" id="Phobius"/>
    </source>
</evidence>
<keyword evidence="4 14" id="KW-0812">Transmembrane</keyword>
<dbReference type="InterPro" id="IPR025201">
    <property type="entry name" value="KdpD_TM"/>
</dbReference>
<keyword evidence="10 14" id="KW-0472">Membrane</keyword>
<evidence type="ECO:0000256" key="9">
    <source>
        <dbReference type="ARBA" id="ARBA00023012"/>
    </source>
</evidence>
<dbReference type="Gene3D" id="3.30.450.20">
    <property type="entry name" value="PAS domain"/>
    <property type="match status" value="2"/>
</dbReference>
<dbReference type="InterPro" id="IPR013767">
    <property type="entry name" value="PAS_fold"/>
</dbReference>
<dbReference type="SUPFAM" id="SSF55874">
    <property type="entry name" value="ATPase domain of HSP90 chaperone/DNA topoisomerase II/histidine kinase"/>
    <property type="match status" value="1"/>
</dbReference>
<dbReference type="NCBIfam" id="TIGR00229">
    <property type="entry name" value="sensory_box"/>
    <property type="match status" value="2"/>
</dbReference>
<dbReference type="SMART" id="SM00387">
    <property type="entry name" value="HATPase_c"/>
    <property type="match status" value="1"/>
</dbReference>
<keyword evidence="2" id="KW-0597">Phosphoprotein</keyword>
<gene>
    <name evidence="18" type="ORF">COMA2_30112</name>
</gene>
<dbReference type="PROSITE" id="PS50109">
    <property type="entry name" value="HIS_KIN"/>
    <property type="match status" value="1"/>
</dbReference>
<organism evidence="18 19">
    <name type="scientific">Candidatus Nitrospira nitrificans</name>
    <dbReference type="NCBI Taxonomy" id="1742973"/>
    <lineage>
        <taxon>Bacteria</taxon>
        <taxon>Pseudomonadati</taxon>
        <taxon>Nitrospirota</taxon>
        <taxon>Nitrospiria</taxon>
        <taxon>Nitrospirales</taxon>
        <taxon>Nitrospiraceae</taxon>
        <taxon>Nitrospira</taxon>
    </lineage>
</organism>
<dbReference type="OrthoDB" id="9767435at2"/>
<sequence>MLVKGGASYALALLATVVVVAVRYLLDYFLGAQFNFLLPFILAVIVSAWHGGLWCGLFATLLNLVVGIAFAMNTDDGAHIMESEWVRIALFAGIGITVSSLSESLHRQRQAAEVAAAEAALRRTQLETEIAERQEAESQARQWESVFNKASWAVAVTDPIDDKLKAVNPAFAAMHGFTVEELLGRPLADVCAPESRLEWTTHTQTARQSRDYTYESIHIRHDGTRFPCVTHMTTVKGSHGKAQFHTATFEDITARKRAEAAVHEQGARLRAIVDHAVDGIITIDERGMIESFNPAAERLFGYAASEVLKQNVKILMPEPYHSEHDGYLAHYRHTGEAKIIGIGREVVGRRKDGSTFPLDLAVSEVRLGDHRLFTGITRDITERKQHDARLRASLEEKVILLKEIHHRVKNNLQIISSLLDLQSDHTDDRQAQEMFKESQGRVRSMALIHERLYRSQDLARVHVSEYVEQLAQDLYRTYKVSDADIALHVEVTIPPLPLDIAIPCGLILNELLSNCLKHGFKDTELGWIRVTWRGDGSNNVLTVADNGVGFPPDLDVRHATSFGLQLVNTLVEQLEGKIELLHMRGAVVILTFPSPDGWKEWVA</sequence>
<accession>A0A0S4LI44</accession>
<evidence type="ECO:0000256" key="11">
    <source>
        <dbReference type="ARBA" id="ARBA00059827"/>
    </source>
</evidence>
<feature type="transmembrane region" description="Helical" evidence="14">
    <location>
        <begin position="56"/>
        <end position="73"/>
    </location>
</feature>
<dbReference type="InterPro" id="IPR036890">
    <property type="entry name" value="HATPase_C_sf"/>
</dbReference>
<dbReference type="FunFam" id="3.30.450.20:FF:000060">
    <property type="entry name" value="Sensor protein FixL"/>
    <property type="match status" value="1"/>
</dbReference>
<dbReference type="Gene3D" id="1.20.120.620">
    <property type="entry name" value="Backbone structure of the membrane domain of e. Coli histidine kinase receptor kdpd"/>
    <property type="match status" value="1"/>
</dbReference>
<dbReference type="InterPro" id="IPR003594">
    <property type="entry name" value="HATPase_dom"/>
</dbReference>
<evidence type="ECO:0000256" key="1">
    <source>
        <dbReference type="ARBA" id="ARBA00004141"/>
    </source>
</evidence>
<feature type="coiled-coil region" evidence="13">
    <location>
        <begin position="107"/>
        <end position="146"/>
    </location>
</feature>
<evidence type="ECO:0000313" key="18">
    <source>
        <dbReference type="EMBL" id="CUS37173.1"/>
    </source>
</evidence>
<evidence type="ECO:0000256" key="8">
    <source>
        <dbReference type="ARBA" id="ARBA00022989"/>
    </source>
</evidence>
<dbReference type="CDD" id="cd00130">
    <property type="entry name" value="PAS"/>
    <property type="match status" value="2"/>
</dbReference>
<name>A0A0S4LI44_9BACT</name>
<dbReference type="AlphaFoldDB" id="A0A0S4LI44"/>
<evidence type="ECO:0000259" key="17">
    <source>
        <dbReference type="PROSITE" id="PS50113"/>
    </source>
</evidence>
<dbReference type="SMART" id="SM00086">
    <property type="entry name" value="PAC"/>
    <property type="match status" value="2"/>
</dbReference>
<feature type="transmembrane region" description="Helical" evidence="14">
    <location>
        <begin position="6"/>
        <end position="26"/>
    </location>
</feature>
<feature type="domain" description="PAS" evidence="16">
    <location>
        <begin position="139"/>
        <end position="196"/>
    </location>
</feature>
<dbReference type="GO" id="GO:0006355">
    <property type="term" value="P:regulation of DNA-templated transcription"/>
    <property type="evidence" value="ECO:0007669"/>
    <property type="project" value="InterPro"/>
</dbReference>
<dbReference type="InterPro" id="IPR011495">
    <property type="entry name" value="Sig_transdc_His_kin_sub2_dim/P"/>
</dbReference>
<feature type="domain" description="Histidine kinase" evidence="15">
    <location>
        <begin position="403"/>
        <end position="596"/>
    </location>
</feature>
<dbReference type="PANTHER" id="PTHR43065">
    <property type="entry name" value="SENSOR HISTIDINE KINASE"/>
    <property type="match status" value="1"/>
</dbReference>
<evidence type="ECO:0000256" key="4">
    <source>
        <dbReference type="ARBA" id="ARBA00022692"/>
    </source>
</evidence>
<dbReference type="SUPFAM" id="SSF55785">
    <property type="entry name" value="PYP-like sensor domain (PAS domain)"/>
    <property type="match status" value="2"/>
</dbReference>
<evidence type="ECO:0000256" key="2">
    <source>
        <dbReference type="ARBA" id="ARBA00022553"/>
    </source>
</evidence>
<keyword evidence="5" id="KW-0547">Nucleotide-binding</keyword>
<feature type="transmembrane region" description="Helical" evidence="14">
    <location>
        <begin position="33"/>
        <end position="50"/>
    </location>
</feature>
<dbReference type="RefSeq" id="WP_090898851.1">
    <property type="nucleotide sequence ID" value="NZ_CZPZ01000023.1"/>
</dbReference>
<dbReference type="InterPro" id="IPR001610">
    <property type="entry name" value="PAC"/>
</dbReference>
<evidence type="ECO:0000256" key="5">
    <source>
        <dbReference type="ARBA" id="ARBA00022741"/>
    </source>
</evidence>
<keyword evidence="6 18" id="KW-0418">Kinase</keyword>
<dbReference type="InterPro" id="IPR038318">
    <property type="entry name" value="KdpD_sf"/>
</dbReference>
<dbReference type="Pfam" id="PF07568">
    <property type="entry name" value="HisKA_2"/>
    <property type="match status" value="1"/>
</dbReference>
<evidence type="ECO:0000313" key="19">
    <source>
        <dbReference type="Proteomes" id="UP000198736"/>
    </source>
</evidence>
<comment type="function">
    <text evidence="11">Putative oxygen sensor; modulates the activity of FixJ, a transcriptional activator of nitrogen fixation fixK gene. FixL probably acts as a kinase that phosphorylates FixJ.</text>
</comment>
<dbReference type="STRING" id="1742973.COMA2_30112"/>
<dbReference type="InterPro" id="IPR035965">
    <property type="entry name" value="PAS-like_dom_sf"/>
</dbReference>
<evidence type="ECO:0000256" key="7">
    <source>
        <dbReference type="ARBA" id="ARBA00022840"/>
    </source>
</evidence>
<evidence type="ECO:0000256" key="3">
    <source>
        <dbReference type="ARBA" id="ARBA00022679"/>
    </source>
</evidence>
<keyword evidence="3" id="KW-0808">Transferase</keyword>
<dbReference type="InterPro" id="IPR005467">
    <property type="entry name" value="His_kinase_dom"/>
</dbReference>
<dbReference type="SMART" id="SM00091">
    <property type="entry name" value="PAS"/>
    <property type="match status" value="2"/>
</dbReference>
<keyword evidence="8 14" id="KW-1133">Transmembrane helix</keyword>
<dbReference type="GO" id="GO:0005524">
    <property type="term" value="F:ATP binding"/>
    <property type="evidence" value="ECO:0007669"/>
    <property type="project" value="UniProtKB-KW"/>
</dbReference>
<feature type="domain" description="PAC" evidence="17">
    <location>
        <begin position="333"/>
        <end position="392"/>
    </location>
</feature>
<evidence type="ECO:0000259" key="16">
    <source>
        <dbReference type="PROSITE" id="PS50112"/>
    </source>
</evidence>
<evidence type="ECO:0000256" key="6">
    <source>
        <dbReference type="ARBA" id="ARBA00022777"/>
    </source>
</evidence>
<dbReference type="Pfam" id="PF02518">
    <property type="entry name" value="HATPase_c"/>
    <property type="match status" value="1"/>
</dbReference>
<feature type="domain" description="PAS" evidence="16">
    <location>
        <begin position="265"/>
        <end position="318"/>
    </location>
</feature>
<dbReference type="GO" id="GO:0016301">
    <property type="term" value="F:kinase activity"/>
    <property type="evidence" value="ECO:0007669"/>
    <property type="project" value="UniProtKB-KW"/>
</dbReference>
<dbReference type="Pfam" id="PF13426">
    <property type="entry name" value="PAS_9"/>
    <property type="match status" value="1"/>
</dbReference>
<dbReference type="InterPro" id="IPR000014">
    <property type="entry name" value="PAS"/>
</dbReference>
<keyword evidence="9" id="KW-0902">Two-component regulatory system</keyword>
<dbReference type="Proteomes" id="UP000198736">
    <property type="component" value="Unassembled WGS sequence"/>
</dbReference>
<keyword evidence="19" id="KW-1185">Reference proteome</keyword>
<dbReference type="Gene3D" id="3.30.565.10">
    <property type="entry name" value="Histidine kinase-like ATPase, C-terminal domain"/>
    <property type="match status" value="1"/>
</dbReference>
<dbReference type="EMBL" id="CZPZ01000023">
    <property type="protein sequence ID" value="CUS37173.1"/>
    <property type="molecule type" value="Genomic_DNA"/>
</dbReference>
<dbReference type="PROSITE" id="PS50112">
    <property type="entry name" value="PAS"/>
    <property type="match status" value="2"/>
</dbReference>
<comment type="subcellular location">
    <subcellularLocation>
        <location evidence="1">Membrane</location>
        <topology evidence="1">Multi-pass membrane protein</topology>
    </subcellularLocation>
</comment>
<dbReference type="PANTHER" id="PTHR43065:SF23">
    <property type="entry name" value="SENSOR HISTIDINE KINASE PDTAS"/>
    <property type="match status" value="1"/>
</dbReference>
<dbReference type="InterPro" id="IPR000700">
    <property type="entry name" value="PAS-assoc_C"/>
</dbReference>
<evidence type="ECO:0000256" key="10">
    <source>
        <dbReference type="ARBA" id="ARBA00023136"/>
    </source>
</evidence>
<dbReference type="GO" id="GO:0016020">
    <property type="term" value="C:membrane"/>
    <property type="evidence" value="ECO:0007669"/>
    <property type="project" value="UniProtKB-SubCell"/>
</dbReference>